<keyword evidence="5" id="KW-1185">Reference proteome</keyword>
<dbReference type="EMBL" id="JXKM01000003">
    <property type="protein sequence ID" value="OJG36283.1"/>
    <property type="molecule type" value="Genomic_DNA"/>
</dbReference>
<evidence type="ECO:0000256" key="1">
    <source>
        <dbReference type="ARBA" id="ARBA00010201"/>
    </source>
</evidence>
<name>A0A1L8SWD6_9ENTE</name>
<evidence type="ECO:0000259" key="3">
    <source>
        <dbReference type="Pfam" id="PF04073"/>
    </source>
</evidence>
<dbReference type="GO" id="GO:0002161">
    <property type="term" value="F:aminoacyl-tRNA deacylase activity"/>
    <property type="evidence" value="ECO:0007669"/>
    <property type="project" value="InterPro"/>
</dbReference>
<keyword evidence="2" id="KW-0648">Protein biosynthesis</keyword>
<feature type="domain" description="YbaK/aminoacyl-tRNA synthetase-associated" evidence="3">
    <location>
        <begin position="41"/>
        <end position="163"/>
    </location>
</feature>
<dbReference type="SUPFAM" id="SSF55826">
    <property type="entry name" value="YbaK/ProRS associated domain"/>
    <property type="match status" value="1"/>
</dbReference>
<dbReference type="OrthoDB" id="9798587at2"/>
<accession>A0A1L8SWD6</accession>
<dbReference type="GO" id="GO:0006412">
    <property type="term" value="P:translation"/>
    <property type="evidence" value="ECO:0007669"/>
    <property type="project" value="UniProtKB-KW"/>
</dbReference>
<proteinExistence type="inferred from homology"/>
<dbReference type="Proteomes" id="UP000183700">
    <property type="component" value="Unassembled WGS sequence"/>
</dbReference>
<dbReference type="InterPro" id="IPR040285">
    <property type="entry name" value="ProX/PRXD1"/>
</dbReference>
<organism evidence="4 5">
    <name type="scientific">Enterococcus devriesei</name>
    <dbReference type="NCBI Taxonomy" id="319970"/>
    <lineage>
        <taxon>Bacteria</taxon>
        <taxon>Bacillati</taxon>
        <taxon>Bacillota</taxon>
        <taxon>Bacilli</taxon>
        <taxon>Lactobacillales</taxon>
        <taxon>Enterococcaceae</taxon>
        <taxon>Enterococcus</taxon>
    </lineage>
</organism>
<comment type="caution">
    <text evidence="4">The sequence shown here is derived from an EMBL/GenBank/DDBJ whole genome shotgun (WGS) entry which is preliminary data.</text>
</comment>
<sequence length="179" mass="20259">MVLVSEIFTDGPKNYSTALQKEVYHALAKLKLDFQRVATDEVITMEDCQQINERLSMDMVKTLFLCNRQKTAFYLFVTSGTKLFKAKDFSQALQVARVSFASADQMETMLGTQIGAATIFSTLIAESKEVQLVLDQEVVENEWYGCSDGTTTGYLKLRTTDVLEKFLPFVQRQPKIITI</sequence>
<comment type="similarity">
    <text evidence="1">Belongs to the PRORSD1 family.</text>
</comment>
<evidence type="ECO:0000256" key="2">
    <source>
        <dbReference type="ARBA" id="ARBA00022917"/>
    </source>
</evidence>
<dbReference type="Gene3D" id="3.90.960.10">
    <property type="entry name" value="YbaK/aminoacyl-tRNA synthetase-associated domain"/>
    <property type="match status" value="1"/>
</dbReference>
<dbReference type="PANTHER" id="PTHR31423">
    <property type="entry name" value="YBAK DOMAIN-CONTAINING PROTEIN"/>
    <property type="match status" value="1"/>
</dbReference>
<protein>
    <recommendedName>
        <fullName evidence="3">YbaK/aminoacyl-tRNA synthetase-associated domain-containing protein</fullName>
    </recommendedName>
</protein>
<gene>
    <name evidence="4" type="ORF">RV00_GL001642</name>
</gene>
<evidence type="ECO:0000313" key="5">
    <source>
        <dbReference type="Proteomes" id="UP000183700"/>
    </source>
</evidence>
<dbReference type="RefSeq" id="WP_071861531.1">
    <property type="nucleotide sequence ID" value="NZ_JBHLVS010000031.1"/>
</dbReference>
<dbReference type="InterPro" id="IPR036754">
    <property type="entry name" value="YbaK/aa-tRNA-synt-asso_dom_sf"/>
</dbReference>
<dbReference type="Pfam" id="PF04073">
    <property type="entry name" value="tRNA_edit"/>
    <property type="match status" value="1"/>
</dbReference>
<reference evidence="4 5" key="1">
    <citation type="submission" date="2014-12" db="EMBL/GenBank/DDBJ databases">
        <title>Draft genome sequences of 29 type strains of Enterococci.</title>
        <authorList>
            <person name="Zhong Z."/>
            <person name="Sun Z."/>
            <person name="Liu W."/>
            <person name="Zhang W."/>
            <person name="Zhang H."/>
        </authorList>
    </citation>
    <scope>NUCLEOTIDE SEQUENCE [LARGE SCALE GENOMIC DNA]</scope>
    <source>
        <strain evidence="4 5">DSM 22802</strain>
    </source>
</reference>
<dbReference type="InterPro" id="IPR007214">
    <property type="entry name" value="YbaK/aa-tRNA-synth-assoc-dom"/>
</dbReference>
<dbReference type="AlphaFoldDB" id="A0A1L8SWD6"/>
<evidence type="ECO:0000313" key="4">
    <source>
        <dbReference type="EMBL" id="OJG36283.1"/>
    </source>
</evidence>
<dbReference type="PANTHER" id="PTHR31423:SF3">
    <property type="entry name" value="PROLYL-TRNA SYNTHETASE ASSOCIATED DOMAIN-CONTAINING PROTEIN 1-RELATED"/>
    <property type="match status" value="1"/>
</dbReference>